<dbReference type="AlphaFoldDB" id="A0A1I0RJT4"/>
<organism evidence="2 3">
    <name type="scientific">Cognatiyoonia koreensis</name>
    <dbReference type="NCBI Taxonomy" id="364200"/>
    <lineage>
        <taxon>Bacteria</taxon>
        <taxon>Pseudomonadati</taxon>
        <taxon>Pseudomonadota</taxon>
        <taxon>Alphaproteobacteria</taxon>
        <taxon>Rhodobacterales</taxon>
        <taxon>Paracoccaceae</taxon>
        <taxon>Cognatiyoonia</taxon>
    </lineage>
</organism>
<dbReference type="EMBL" id="FOIZ01000002">
    <property type="protein sequence ID" value="SEW41299.1"/>
    <property type="molecule type" value="Genomic_DNA"/>
</dbReference>
<reference evidence="2 3" key="1">
    <citation type="submission" date="2016-10" db="EMBL/GenBank/DDBJ databases">
        <authorList>
            <person name="de Groot N.N."/>
        </authorList>
    </citation>
    <scope>NUCLEOTIDE SEQUENCE [LARGE SCALE GENOMIC DNA]</scope>
    <source>
        <strain evidence="2 3">DSM 17925</strain>
    </source>
</reference>
<keyword evidence="1" id="KW-0175">Coiled coil</keyword>
<feature type="coiled-coil region" evidence="1">
    <location>
        <begin position="17"/>
        <end position="44"/>
    </location>
</feature>
<dbReference type="Proteomes" id="UP000199167">
    <property type="component" value="Unassembled WGS sequence"/>
</dbReference>
<evidence type="ECO:0008006" key="4">
    <source>
        <dbReference type="Google" id="ProtNLM"/>
    </source>
</evidence>
<proteinExistence type="predicted"/>
<evidence type="ECO:0000256" key="1">
    <source>
        <dbReference type="SAM" id="Coils"/>
    </source>
</evidence>
<name>A0A1I0RJT4_9RHOB</name>
<dbReference type="RefSeq" id="WP_089996014.1">
    <property type="nucleotide sequence ID" value="NZ_FOIZ01000002.1"/>
</dbReference>
<sequence>MMRDDLVRLTEITAAALSAAQAKSAALQRKESALRQQLHDLARQRDTPVSVESAAERAGATVRWQHWVDRRREEINTELARVLALRDAARARLQRAFGKDQAMQELVKRLERERQAARQKPRF</sequence>
<keyword evidence="3" id="KW-1185">Reference proteome</keyword>
<accession>A0A1I0RJT4</accession>
<gene>
    <name evidence="2" type="ORF">SAMN04488515_2810</name>
</gene>
<protein>
    <recommendedName>
        <fullName evidence="4">Flagellar export protein FliJ</fullName>
    </recommendedName>
</protein>
<dbReference type="STRING" id="364200.SAMN04488515_2810"/>
<dbReference type="OrthoDB" id="7861976at2"/>
<evidence type="ECO:0000313" key="2">
    <source>
        <dbReference type="EMBL" id="SEW41299.1"/>
    </source>
</evidence>
<evidence type="ECO:0000313" key="3">
    <source>
        <dbReference type="Proteomes" id="UP000199167"/>
    </source>
</evidence>